<evidence type="ECO:0000256" key="3">
    <source>
        <dbReference type="ARBA" id="ARBA00022777"/>
    </source>
</evidence>
<protein>
    <submittedName>
        <fullName evidence="5">Polyphosphate:nucleotide phosphotransferase, PPK2 family</fullName>
    </submittedName>
</protein>
<evidence type="ECO:0000259" key="4">
    <source>
        <dbReference type="Pfam" id="PF03976"/>
    </source>
</evidence>
<organism evidence="5 6">
    <name type="scientific">Candidatus Sulfuritelmatomonas gaucii</name>
    <dbReference type="NCBI Taxonomy" id="2043161"/>
    <lineage>
        <taxon>Bacteria</taxon>
        <taxon>Pseudomonadati</taxon>
        <taxon>Acidobacteriota</taxon>
        <taxon>Terriglobia</taxon>
        <taxon>Terriglobales</taxon>
        <taxon>Acidobacteriaceae</taxon>
        <taxon>Candidatus Sulfuritelmatomonas</taxon>
    </lineage>
</organism>
<evidence type="ECO:0000313" key="6">
    <source>
        <dbReference type="Proteomes" id="UP000239735"/>
    </source>
</evidence>
<dbReference type="Gene3D" id="3.40.50.300">
    <property type="entry name" value="P-loop containing nucleotide triphosphate hydrolases"/>
    <property type="match status" value="1"/>
</dbReference>
<keyword evidence="2 5" id="KW-0808">Transferase</keyword>
<evidence type="ECO:0000256" key="1">
    <source>
        <dbReference type="ARBA" id="ARBA00009924"/>
    </source>
</evidence>
<comment type="similarity">
    <text evidence="1">Belongs to the polyphosphate kinase 2 (PPK2) family. Class I subfamily.</text>
</comment>
<dbReference type="InterPro" id="IPR027417">
    <property type="entry name" value="P-loop_NTPase"/>
</dbReference>
<sequence>MNYLHRFKVVPGSKAKLWKIDPSSHPGHKNHKSALEEIDHYQQKLRELQELLCAERKHSLLICLQALDTGGKDGVINHVLGAMNPQGCRVAAFKEPSAEELAHDFLWRVHKVAPANGEVVIFNRSHYEDVLVVRVHKLVPKEVWSRRYDQINAFEKELVAHDTQILKFYLHISRDEQLKRFKQRLDDPAKQWKISEADYKERAFWDDYMAAYEEAISRCSTEYAPWFIIPADHKWFRDLAIARIVVEHLESMKMKYPKPTIDIDHIRREYHAAKRI</sequence>
<evidence type="ECO:0000313" key="5">
    <source>
        <dbReference type="EMBL" id="SPE17964.1"/>
    </source>
</evidence>
<name>A0A2N9L4I2_9BACT</name>
<dbReference type="SUPFAM" id="SSF52540">
    <property type="entry name" value="P-loop containing nucleoside triphosphate hydrolases"/>
    <property type="match status" value="1"/>
</dbReference>
<accession>A0A2N9L4I2</accession>
<dbReference type="PANTHER" id="PTHR34383:SF3">
    <property type="entry name" value="POLYPHOSPHATE:AMP PHOSPHOTRANSFERASE"/>
    <property type="match status" value="1"/>
</dbReference>
<dbReference type="Pfam" id="PF03976">
    <property type="entry name" value="PPK2"/>
    <property type="match status" value="1"/>
</dbReference>
<keyword evidence="3" id="KW-0418">Kinase</keyword>
<gene>
    <name evidence="5" type="ORF">SBA5_120040</name>
</gene>
<evidence type="ECO:0000256" key="2">
    <source>
        <dbReference type="ARBA" id="ARBA00022679"/>
    </source>
</evidence>
<dbReference type="PANTHER" id="PTHR34383">
    <property type="entry name" value="POLYPHOSPHATE:AMP PHOSPHOTRANSFERASE-RELATED"/>
    <property type="match status" value="1"/>
</dbReference>
<dbReference type="GO" id="GO:0006797">
    <property type="term" value="P:polyphosphate metabolic process"/>
    <property type="evidence" value="ECO:0007669"/>
    <property type="project" value="InterPro"/>
</dbReference>
<dbReference type="InterPro" id="IPR022300">
    <property type="entry name" value="PPK2-rel_1"/>
</dbReference>
<reference evidence="6" key="1">
    <citation type="submission" date="2018-02" db="EMBL/GenBank/DDBJ databases">
        <authorList>
            <person name="Hausmann B."/>
        </authorList>
    </citation>
    <scope>NUCLEOTIDE SEQUENCE [LARGE SCALE GENOMIC DNA]</scope>
    <source>
        <strain evidence="6">Peat soil MAG SbA5</strain>
    </source>
</reference>
<dbReference type="OrthoDB" id="9775224at2"/>
<dbReference type="EMBL" id="OKRB01000024">
    <property type="protein sequence ID" value="SPE17964.1"/>
    <property type="molecule type" value="Genomic_DNA"/>
</dbReference>
<proteinExistence type="inferred from homology"/>
<dbReference type="InterPro" id="IPR022488">
    <property type="entry name" value="PPK2-related"/>
</dbReference>
<dbReference type="InterPro" id="IPR016898">
    <property type="entry name" value="Polyphosphate_phosphotransfera"/>
</dbReference>
<dbReference type="Proteomes" id="UP000239735">
    <property type="component" value="Unassembled WGS sequence"/>
</dbReference>
<dbReference type="PIRSF" id="PIRSF028756">
    <property type="entry name" value="PPK2_prd"/>
    <property type="match status" value="1"/>
</dbReference>
<feature type="domain" description="Polyphosphate kinase-2-related" evidence="4">
    <location>
        <begin position="34"/>
        <end position="255"/>
    </location>
</feature>
<dbReference type="GO" id="GO:0008976">
    <property type="term" value="F:polyphosphate kinase activity"/>
    <property type="evidence" value="ECO:0007669"/>
    <property type="project" value="InterPro"/>
</dbReference>
<dbReference type="NCBIfam" id="TIGR03709">
    <property type="entry name" value="PPK2_rel_1"/>
    <property type="match status" value="1"/>
</dbReference>
<dbReference type="AlphaFoldDB" id="A0A2N9L4I2"/>